<keyword evidence="3" id="KW-1185">Reference proteome</keyword>
<protein>
    <submittedName>
        <fullName evidence="2">Uncharacterized protein</fullName>
    </submittedName>
</protein>
<gene>
    <name evidence="2" type="ORF">HYPSUDRAFT_313594</name>
</gene>
<name>A0A0D2PCL9_HYPSF</name>
<feature type="transmembrane region" description="Helical" evidence="1">
    <location>
        <begin position="48"/>
        <end position="66"/>
    </location>
</feature>
<dbReference type="Proteomes" id="UP000054270">
    <property type="component" value="Unassembled WGS sequence"/>
</dbReference>
<dbReference type="AlphaFoldDB" id="A0A0D2PCL9"/>
<dbReference type="OrthoDB" id="2896404at2759"/>
<dbReference type="EMBL" id="KN817528">
    <property type="protein sequence ID" value="KJA26311.1"/>
    <property type="molecule type" value="Genomic_DNA"/>
</dbReference>
<evidence type="ECO:0000313" key="3">
    <source>
        <dbReference type="Proteomes" id="UP000054270"/>
    </source>
</evidence>
<proteinExistence type="predicted"/>
<sequence>MMCHSLRSRSLISRFSPARPQEGLVLLDDSIAATSIAPKIGLIVAYDVLYIMGLATLLAVLATTYLSRRIKRTPLWFMSVSSWGVIGFANVLLVGQQTGPQPNLQFCLAQAALIYASPAFIYDSGILVSGTSVSIAEAESLPDIQCDAPCWSHSSIHCCHNGSFDSWIKSERFYPAR</sequence>
<evidence type="ECO:0000313" key="2">
    <source>
        <dbReference type="EMBL" id="KJA26311.1"/>
    </source>
</evidence>
<reference evidence="3" key="1">
    <citation type="submission" date="2014-04" db="EMBL/GenBank/DDBJ databases">
        <title>Evolutionary Origins and Diversification of the Mycorrhizal Mutualists.</title>
        <authorList>
            <consortium name="DOE Joint Genome Institute"/>
            <consortium name="Mycorrhizal Genomics Consortium"/>
            <person name="Kohler A."/>
            <person name="Kuo A."/>
            <person name="Nagy L.G."/>
            <person name="Floudas D."/>
            <person name="Copeland A."/>
            <person name="Barry K.W."/>
            <person name="Cichocki N."/>
            <person name="Veneault-Fourrey C."/>
            <person name="LaButti K."/>
            <person name="Lindquist E.A."/>
            <person name="Lipzen A."/>
            <person name="Lundell T."/>
            <person name="Morin E."/>
            <person name="Murat C."/>
            <person name="Riley R."/>
            <person name="Ohm R."/>
            <person name="Sun H."/>
            <person name="Tunlid A."/>
            <person name="Henrissat B."/>
            <person name="Grigoriev I.V."/>
            <person name="Hibbett D.S."/>
            <person name="Martin F."/>
        </authorList>
    </citation>
    <scope>NUCLEOTIDE SEQUENCE [LARGE SCALE GENOMIC DNA]</scope>
    <source>
        <strain evidence="3">FD-334 SS-4</strain>
    </source>
</reference>
<accession>A0A0D2PCL9</accession>
<keyword evidence="1" id="KW-1133">Transmembrane helix</keyword>
<feature type="transmembrane region" description="Helical" evidence="1">
    <location>
        <begin position="75"/>
        <end position="95"/>
    </location>
</feature>
<keyword evidence="1" id="KW-0812">Transmembrane</keyword>
<evidence type="ECO:0000256" key="1">
    <source>
        <dbReference type="SAM" id="Phobius"/>
    </source>
</evidence>
<organism evidence="2 3">
    <name type="scientific">Hypholoma sublateritium (strain FD-334 SS-4)</name>
    <dbReference type="NCBI Taxonomy" id="945553"/>
    <lineage>
        <taxon>Eukaryota</taxon>
        <taxon>Fungi</taxon>
        <taxon>Dikarya</taxon>
        <taxon>Basidiomycota</taxon>
        <taxon>Agaricomycotina</taxon>
        <taxon>Agaricomycetes</taxon>
        <taxon>Agaricomycetidae</taxon>
        <taxon>Agaricales</taxon>
        <taxon>Agaricineae</taxon>
        <taxon>Strophariaceae</taxon>
        <taxon>Hypholoma</taxon>
    </lineage>
</organism>
<keyword evidence="1" id="KW-0472">Membrane</keyword>